<dbReference type="Pfam" id="PF01661">
    <property type="entry name" value="Macro"/>
    <property type="match status" value="1"/>
</dbReference>
<proteinExistence type="predicted"/>
<reference evidence="3 4" key="1">
    <citation type="submission" date="2024-02" db="EMBL/GenBank/DDBJ databases">
        <authorList>
            <person name="Chen Y."/>
            <person name="Shah S."/>
            <person name="Dougan E. K."/>
            <person name="Thang M."/>
            <person name="Chan C."/>
        </authorList>
    </citation>
    <scope>NUCLEOTIDE SEQUENCE [LARGE SCALE GENOMIC DNA]</scope>
</reference>
<dbReference type="EMBL" id="CAXAMM010026513">
    <property type="protein sequence ID" value="CAK9059103.1"/>
    <property type="molecule type" value="Genomic_DNA"/>
</dbReference>
<dbReference type="PROSITE" id="PS51154">
    <property type="entry name" value="MACRO"/>
    <property type="match status" value="1"/>
</dbReference>
<keyword evidence="1" id="KW-1133">Transmembrane helix</keyword>
<dbReference type="PANTHER" id="PTHR11106">
    <property type="entry name" value="GANGLIOSIDE INDUCED DIFFERENTIATION ASSOCIATED PROTEIN 2-RELATED"/>
    <property type="match status" value="1"/>
</dbReference>
<dbReference type="InterPro" id="IPR001251">
    <property type="entry name" value="CRAL-TRIO_dom"/>
</dbReference>
<protein>
    <submittedName>
        <fullName evidence="3">Protein GDAP2 homolog</fullName>
    </submittedName>
</protein>
<feature type="transmembrane region" description="Helical" evidence="1">
    <location>
        <begin position="74"/>
        <end position="95"/>
    </location>
</feature>
<feature type="domain" description="Macro" evidence="2">
    <location>
        <begin position="191"/>
        <end position="372"/>
    </location>
</feature>
<keyword evidence="1" id="KW-0812">Transmembrane</keyword>
<dbReference type="SUPFAM" id="SSF52949">
    <property type="entry name" value="Macro domain-like"/>
    <property type="match status" value="1"/>
</dbReference>
<dbReference type="InterPro" id="IPR002589">
    <property type="entry name" value="Macro_dom"/>
</dbReference>
<dbReference type="SUPFAM" id="SSF52087">
    <property type="entry name" value="CRAL/TRIO domain"/>
    <property type="match status" value="1"/>
</dbReference>
<dbReference type="CDD" id="cd00170">
    <property type="entry name" value="SEC14"/>
    <property type="match status" value="1"/>
</dbReference>
<evidence type="ECO:0000313" key="3">
    <source>
        <dbReference type="EMBL" id="CAK9059103.1"/>
    </source>
</evidence>
<dbReference type="Pfam" id="PF13716">
    <property type="entry name" value="CRAL_TRIO_2"/>
    <property type="match status" value="1"/>
</dbReference>
<gene>
    <name evidence="3" type="ORF">SCF082_LOCUS31373</name>
</gene>
<dbReference type="Gene3D" id="3.40.220.10">
    <property type="entry name" value="Leucine Aminopeptidase, subunit E, domain 1"/>
    <property type="match status" value="1"/>
</dbReference>
<feature type="transmembrane region" description="Helical" evidence="1">
    <location>
        <begin position="32"/>
        <end position="53"/>
    </location>
</feature>
<dbReference type="Proteomes" id="UP001642464">
    <property type="component" value="Unassembled WGS sequence"/>
</dbReference>
<dbReference type="Gene3D" id="3.40.525.10">
    <property type="entry name" value="CRAL-TRIO lipid binding domain"/>
    <property type="match status" value="1"/>
</dbReference>
<dbReference type="InterPro" id="IPR043472">
    <property type="entry name" value="Macro_dom-like"/>
</dbReference>
<keyword evidence="4" id="KW-1185">Reference proteome</keyword>
<dbReference type="PANTHER" id="PTHR11106:SF72">
    <property type="entry name" value="GANGLIOSIDE-INDUCED DIFFERENTIATION-ASSOCIATED PROTEIN 2"/>
    <property type="match status" value="1"/>
</dbReference>
<accession>A0ABP0N6N6</accession>
<name>A0ABP0N6N6_9DINO</name>
<evidence type="ECO:0000256" key="1">
    <source>
        <dbReference type="SAM" id="Phobius"/>
    </source>
</evidence>
<comment type="caution">
    <text evidence="3">The sequence shown here is derived from an EMBL/GenBank/DDBJ whole genome shotgun (WGS) entry which is preliminary data.</text>
</comment>
<evidence type="ECO:0000259" key="2">
    <source>
        <dbReference type="PROSITE" id="PS51154"/>
    </source>
</evidence>
<keyword evidence="1" id="KW-0472">Membrane</keyword>
<sequence length="631" mass="70020">MLCLLGWMAIFYTPYAWSILNFNYEGGRQPGIVYTLVFSLIVCVGNLLMAEICSRVADAISFEFKDTRENCYMVLYLVAIAVNVALDLWTTYFMATQHHAWQASVAMDSVADAAGAVVRHSTMVIGAAAGEIARQANAVAQITSESDPIAWITGDDDDVIPDFVPLPPPIPVPLAALTPWGAWGSSSSSSCRPFSVDPDVNTKLVLWQGDLCSLEVDALLTPVAAGYVPGCSTVFSRVLQHGGQDLVEELRHLDACRSGEARSCKAYGLPCQRLLLTVGPKYKEKYQVAAQNTLNSCYRECMQLLAESELKTVAIPCYWYSKGFPIEEQVHVALRSIRRCLEKLQASVDGVVLVAGNAAEFELFESLLPLYFPRTDLEAIHASSVLPESCWSEWGEVSMEERRIRVSNHLISEQSLEDGEDDADPLFGGEDDKSFLHARDDADSAAMRRLEGSMINATTTEEARHICIRYLRRAREIPSLNEPLRFVYQGGEDCFGRRVVVLLGARLPPLGLQDERTIALFVKELEALQNNNFLLLYVNSEVDSMDTSVLEVLQEMLAVIQAKYRSSLAQLLVLHPGLWFRAAFALGRAITDEAASVWHDSVYLESISELVSVLNASRLYLPDFVRYSEQQ</sequence>
<evidence type="ECO:0000313" key="4">
    <source>
        <dbReference type="Proteomes" id="UP001642464"/>
    </source>
</evidence>
<organism evidence="3 4">
    <name type="scientific">Durusdinium trenchii</name>
    <dbReference type="NCBI Taxonomy" id="1381693"/>
    <lineage>
        <taxon>Eukaryota</taxon>
        <taxon>Sar</taxon>
        <taxon>Alveolata</taxon>
        <taxon>Dinophyceae</taxon>
        <taxon>Suessiales</taxon>
        <taxon>Symbiodiniaceae</taxon>
        <taxon>Durusdinium</taxon>
    </lineage>
</organism>
<dbReference type="InterPro" id="IPR036865">
    <property type="entry name" value="CRAL-TRIO_dom_sf"/>
</dbReference>